<keyword evidence="1" id="KW-0547">Nucleotide-binding</keyword>
<evidence type="ECO:0000313" key="8">
    <source>
        <dbReference type="Proteomes" id="UP001240171"/>
    </source>
</evidence>
<dbReference type="InterPro" id="IPR027417">
    <property type="entry name" value="P-loop_NTPase"/>
</dbReference>
<keyword evidence="8" id="KW-1185">Reference proteome</keyword>
<dbReference type="Gene3D" id="3.40.50.300">
    <property type="entry name" value="P-loop containing nucleotide triphosphate hydrolases"/>
    <property type="match status" value="2"/>
</dbReference>
<feature type="domain" description="Helicase ATP-binding" evidence="5">
    <location>
        <begin position="147"/>
        <end position="449"/>
    </location>
</feature>
<dbReference type="SUPFAM" id="SSF52540">
    <property type="entry name" value="P-loop containing nucleoside triphosphate hydrolases"/>
    <property type="match status" value="1"/>
</dbReference>
<evidence type="ECO:0000256" key="2">
    <source>
        <dbReference type="ARBA" id="ARBA00022801"/>
    </source>
</evidence>
<dbReference type="PROSITE" id="PS51192">
    <property type="entry name" value="HELICASE_ATP_BIND_1"/>
    <property type="match status" value="1"/>
</dbReference>
<dbReference type="InterPro" id="IPR014001">
    <property type="entry name" value="Helicase_ATP-bd"/>
</dbReference>
<protein>
    <submittedName>
        <fullName evidence="7">Protein DpdJ</fullName>
    </submittedName>
</protein>
<dbReference type="SMART" id="SM00487">
    <property type="entry name" value="DEXDc"/>
    <property type="match status" value="1"/>
</dbReference>
<dbReference type="RefSeq" id="WP_305022513.1">
    <property type="nucleotide sequence ID" value="NZ_JAUQTB010000001.1"/>
</dbReference>
<accession>A0ABT9C7V2</accession>
<evidence type="ECO:0000313" key="7">
    <source>
        <dbReference type="EMBL" id="MDO7905342.1"/>
    </source>
</evidence>
<evidence type="ECO:0000256" key="1">
    <source>
        <dbReference type="ARBA" id="ARBA00022741"/>
    </source>
</evidence>
<dbReference type="InterPro" id="IPR001650">
    <property type="entry name" value="Helicase_C-like"/>
</dbReference>
<dbReference type="Proteomes" id="UP001240171">
    <property type="component" value="Unassembled WGS sequence"/>
</dbReference>
<evidence type="ECO:0000259" key="4">
    <source>
        <dbReference type="PROSITE" id="PS51192"/>
    </source>
</evidence>
<dbReference type="PROSITE" id="PS51193">
    <property type="entry name" value="HELICASE_ATP_BIND_2"/>
    <property type="match status" value="1"/>
</dbReference>
<keyword evidence="3" id="KW-0067">ATP-binding</keyword>
<dbReference type="InterPro" id="IPR011545">
    <property type="entry name" value="DEAD/DEAH_box_helicase_dom"/>
</dbReference>
<dbReference type="PROSITE" id="PS51194">
    <property type="entry name" value="HELICASE_CTER"/>
    <property type="match status" value="1"/>
</dbReference>
<dbReference type="InterPro" id="IPR052511">
    <property type="entry name" value="ATP-dep_Helicase"/>
</dbReference>
<dbReference type="EMBL" id="JAUQTB010000001">
    <property type="protein sequence ID" value="MDO7905342.1"/>
    <property type="molecule type" value="Genomic_DNA"/>
</dbReference>
<gene>
    <name evidence="7" type="primary">dpdJ</name>
    <name evidence="7" type="ORF">Q5741_02810</name>
</gene>
<proteinExistence type="predicted"/>
<comment type="caution">
    <text evidence="7">The sequence shown here is derived from an EMBL/GenBank/DDBJ whole genome shotgun (WGS) entry which is preliminary data.</text>
</comment>
<organism evidence="7 8">
    <name type="scientific">Paenibacillus lacisoli</name>
    <dbReference type="NCBI Taxonomy" id="3064525"/>
    <lineage>
        <taxon>Bacteria</taxon>
        <taxon>Bacillati</taxon>
        <taxon>Bacillota</taxon>
        <taxon>Bacilli</taxon>
        <taxon>Bacillales</taxon>
        <taxon>Paenibacillaceae</taxon>
        <taxon>Paenibacillus</taxon>
    </lineage>
</organism>
<reference evidence="7 8" key="1">
    <citation type="submission" date="2023-07" db="EMBL/GenBank/DDBJ databases">
        <title>Paenibacillus sp. JX-17 nov. isolated from soil.</title>
        <authorList>
            <person name="Wan Y."/>
            <person name="Liu B."/>
        </authorList>
    </citation>
    <scope>NUCLEOTIDE SEQUENCE [LARGE SCALE GENOMIC DNA]</scope>
    <source>
        <strain evidence="7 8">JX-17</strain>
    </source>
</reference>
<dbReference type="PANTHER" id="PTHR47962">
    <property type="entry name" value="ATP-DEPENDENT HELICASE LHR-RELATED-RELATED"/>
    <property type="match status" value="1"/>
</dbReference>
<dbReference type="InterPro" id="IPR014013">
    <property type="entry name" value="Helic_SF1/SF2_ATP-bd_DinG/Rad3"/>
</dbReference>
<dbReference type="NCBIfam" id="NF041067">
    <property type="entry name" value="DpdJ"/>
    <property type="match status" value="1"/>
</dbReference>
<dbReference type="PANTHER" id="PTHR47962:SF5">
    <property type="entry name" value="ATP-DEPENDENT HELICASE LHR-RELATED"/>
    <property type="match status" value="1"/>
</dbReference>
<feature type="domain" description="Helicase C-terminal" evidence="6">
    <location>
        <begin position="497"/>
        <end position="663"/>
    </location>
</feature>
<dbReference type="Pfam" id="PF00270">
    <property type="entry name" value="DEAD"/>
    <property type="match status" value="1"/>
</dbReference>
<evidence type="ECO:0000259" key="5">
    <source>
        <dbReference type="PROSITE" id="PS51193"/>
    </source>
</evidence>
<keyword evidence="2" id="KW-0378">Hydrolase</keyword>
<feature type="domain" description="Helicase ATP-binding" evidence="4">
    <location>
        <begin position="171"/>
        <end position="428"/>
    </location>
</feature>
<name>A0ABT9C7V2_9BACL</name>
<dbReference type="Pfam" id="PF00271">
    <property type="entry name" value="Helicase_C"/>
    <property type="match status" value="1"/>
</dbReference>
<evidence type="ECO:0000259" key="6">
    <source>
        <dbReference type="PROSITE" id="PS51194"/>
    </source>
</evidence>
<evidence type="ECO:0000256" key="3">
    <source>
        <dbReference type="ARBA" id="ARBA00022840"/>
    </source>
</evidence>
<sequence>MLTDQEISELLSYLEDEEAKLLSWGYVDGGFTEEELHKATTSWLEDKKLKTNVHDAVDALVERKLIGEYQTKQGTMWRTRMSETIRLLARLRQIFDTKEWPIASTLVSDFRFTTRKRRYPARNIAVEQVVDEVMEEANQRQVQALQALLTREKPIELSRFQVSATKSLYRSLQEQDSRGMIVCAGTGTGKTLSFYIPALSSVASWIEAGEFWTKAVALYPRNELLKDQFLETYQEARRLDNYLLSKKKRKIRIGAIYSSVPYNKHTLKQFNWLKKEGHGYVCPYVKCPIEACQSEMVWNDKDIQQSKERLHCTACDFVIEEDEIILTRNRMKKEPPDVLFTTTEMMNKQMSDFSSRELFGIGAERAPRLVLLDEVHTYTGIHGAQVALLLRRWKHALRSPLHFTGLSATLEDAQAFFGQLIDIAPSFVEEINVGTDLVEEGKEYQLILRGDPSSGTALLSATIQTAMLMRRALDLDGKRPSGSMFGSKVFLFTDDLDITNRLYDSLRDAEGYDKRGRRRKHPLAATRIHQNFSDSSVALQQGQSWLMAEKIGHNLTTPIKLGRTSSQDTGVDTDAQLVVATASLEVGFNDPQVGAVIQHKAPVDLASFLQRKGRAGRRRGMRPWTITVLSDFGRDRVLYQGYEMLLDPVLKGRNLPLHNRYVLRMQSVYAFMDWLTEELQRRKYFNQGSLWGDFAEPNKGEYVQKRQQAASEIIDEVLCETKTRLRMEDYLKEALSISEEELYVLLWEPPRSLMLSVLPTLYRRLKTNWNRYPQKDNTKERYIARHPLPEFIPHALFSDLTLPEIGIILEGEEEGEGPPIMPIVQALKSFAPGKVSRRFGNKQMKQSHWIAPSSLEESSQPYSLDIQLFCPEYEELGTVSYVESDGTVVDLPCIRPWTLQLTNTPSHVGTTSNATLIWNSQLNAMHVEDNESVMAKIPSGTVWYQRVQGVYFYTHSRQSAVIVKRFTTGSEANIHHHQSIKSDIRMNFVRNDQPVALGFMLEADGIHFKINLPSDDELYLTEDFPDKLQSFRSLYFQHGVIEDDRLKGIANSFQLERLTETYLSALAATAIKQECSIEEAFHLLQRASFSVVCGKVLQVIFKTKKIEKGRDEEEDQEDSELNDHVYQRAHEEVLLLCEREDVEQVIYSHVPKLWSDLDDQSYTWARMRWLTTFGAAILQACKEMSNQHTQDDLIMDVNMESTEKQTAADIWITESTSGGGGIIEDILQKYQADPRRFFGLIESALGPTDMELIDAEMTRTLSLRKTDVKLQKHFANVRDLNGNSHSSETLASLQRYMRGKGILVTHAVMNSLYNRILRPGSNELTDAFIEGLMVLWKNEEQRLGICMDIRVFGYVFSSSETIVNHFKKALSHIDQHALRDPNWRFHVIVGLLWPRGNQVRTRALLPNNQFAKYPPTDRELVLHGIVGLETVMLSESSWWEKLITRLQQIGTVRLMANPEESDLLQQALLRLASEPIEVGFLHVYPRVAGLKREADAISATLDIREV</sequence>